<dbReference type="GO" id="GO:0046933">
    <property type="term" value="F:proton-transporting ATP synthase activity, rotational mechanism"/>
    <property type="evidence" value="ECO:0007669"/>
    <property type="project" value="UniProtKB-UniRule"/>
</dbReference>
<dbReference type="Pfam" id="PF02823">
    <property type="entry name" value="ATP-synt_DE_N"/>
    <property type="match status" value="1"/>
</dbReference>
<dbReference type="EMBL" id="JACIDX010000012">
    <property type="protein sequence ID" value="MBB3956212.1"/>
    <property type="molecule type" value="Genomic_DNA"/>
</dbReference>
<reference evidence="13 14" key="1">
    <citation type="submission" date="2020-08" db="EMBL/GenBank/DDBJ databases">
        <title>Genomic Encyclopedia of Type Strains, Phase IV (KMG-IV): sequencing the most valuable type-strain genomes for metagenomic binning, comparative biology and taxonomic classification.</title>
        <authorList>
            <person name="Goeker M."/>
        </authorList>
    </citation>
    <scope>NUCLEOTIDE SEQUENCE [LARGE SCALE GENOMIC DNA]</scope>
    <source>
        <strain evidence="13 14">DSM 27057</strain>
    </source>
</reference>
<accession>A0A7W6CR89</accession>
<evidence type="ECO:0000256" key="3">
    <source>
        <dbReference type="ARBA" id="ARBA00005712"/>
    </source>
</evidence>
<keyword evidence="14" id="KW-1185">Reference proteome</keyword>
<dbReference type="AlphaFoldDB" id="A0A7W6CR89"/>
<dbReference type="Gene3D" id="2.60.15.10">
    <property type="entry name" value="F0F1 ATP synthase delta/epsilon subunit, N-terminal"/>
    <property type="match status" value="1"/>
</dbReference>
<keyword evidence="7 10" id="KW-0472">Membrane</keyword>
<evidence type="ECO:0000256" key="10">
    <source>
        <dbReference type="HAMAP-Rule" id="MF_00530"/>
    </source>
</evidence>
<evidence type="ECO:0000256" key="2">
    <source>
        <dbReference type="ARBA" id="ARBA00004184"/>
    </source>
</evidence>
<comment type="subunit">
    <text evidence="10 11">F-type ATPases have 2 components, CF(1) - the catalytic core - and CF(0) - the membrane proton channel. CF(1) has five subunits: alpha(3), beta(3), gamma(1), delta(1), epsilon(1). CF(0) has three main subunits: a, b and c.</text>
</comment>
<dbReference type="NCBIfam" id="TIGR01216">
    <property type="entry name" value="ATP_synt_epsi"/>
    <property type="match status" value="1"/>
</dbReference>
<dbReference type="InterPro" id="IPR036771">
    <property type="entry name" value="ATPsynth_dsu/esu_N"/>
</dbReference>
<organism evidence="13 14">
    <name type="scientific">Novosphingobium sediminicola</name>
    <dbReference type="NCBI Taxonomy" id="563162"/>
    <lineage>
        <taxon>Bacteria</taxon>
        <taxon>Pseudomonadati</taxon>
        <taxon>Pseudomonadota</taxon>
        <taxon>Alphaproteobacteria</taxon>
        <taxon>Sphingomonadales</taxon>
        <taxon>Sphingomonadaceae</taxon>
        <taxon>Novosphingobium</taxon>
    </lineage>
</organism>
<dbReference type="GO" id="GO:0012505">
    <property type="term" value="C:endomembrane system"/>
    <property type="evidence" value="ECO:0007669"/>
    <property type="project" value="UniProtKB-SubCell"/>
</dbReference>
<keyword evidence="10" id="KW-1003">Cell membrane</keyword>
<keyword evidence="6 10" id="KW-0406">Ion transport</keyword>
<comment type="caution">
    <text evidence="13">The sequence shown here is derived from an EMBL/GenBank/DDBJ whole genome shotgun (WGS) entry which is preliminary data.</text>
</comment>
<gene>
    <name evidence="10" type="primary">atpC</name>
    <name evidence="13" type="ORF">GGR38_003170</name>
</gene>
<evidence type="ECO:0000256" key="9">
    <source>
        <dbReference type="ARBA" id="ARBA00023310"/>
    </source>
</evidence>
<keyword evidence="5 10" id="KW-0375">Hydrogen ion transport</keyword>
<dbReference type="GO" id="GO:0005524">
    <property type="term" value="F:ATP binding"/>
    <property type="evidence" value="ECO:0007669"/>
    <property type="project" value="UniProtKB-UniRule"/>
</dbReference>
<evidence type="ECO:0000256" key="11">
    <source>
        <dbReference type="RuleBase" id="RU003656"/>
    </source>
</evidence>
<dbReference type="InterPro" id="IPR001469">
    <property type="entry name" value="ATP_synth_F1_dsu/esu"/>
</dbReference>
<evidence type="ECO:0000256" key="5">
    <source>
        <dbReference type="ARBA" id="ARBA00022781"/>
    </source>
</evidence>
<comment type="subcellular location">
    <subcellularLocation>
        <location evidence="10">Cell membrane</location>
        <topology evidence="10">Peripheral membrane protein</topology>
    </subcellularLocation>
    <subcellularLocation>
        <location evidence="2">Endomembrane system</location>
        <topology evidence="2">Peripheral membrane protein</topology>
    </subcellularLocation>
</comment>
<comment type="function">
    <text evidence="1 10">Produces ATP from ADP in the presence of a proton gradient across the membrane.</text>
</comment>
<keyword evidence="4 10" id="KW-0813">Transport</keyword>
<evidence type="ECO:0000256" key="8">
    <source>
        <dbReference type="ARBA" id="ARBA00023196"/>
    </source>
</evidence>
<name>A0A7W6CR89_9SPHN</name>
<dbReference type="GO" id="GO:0045259">
    <property type="term" value="C:proton-transporting ATP synthase complex"/>
    <property type="evidence" value="ECO:0007669"/>
    <property type="project" value="UniProtKB-KW"/>
</dbReference>
<evidence type="ECO:0000256" key="6">
    <source>
        <dbReference type="ARBA" id="ARBA00023065"/>
    </source>
</evidence>
<dbReference type="GO" id="GO:0005886">
    <property type="term" value="C:plasma membrane"/>
    <property type="evidence" value="ECO:0007669"/>
    <property type="project" value="UniProtKB-SubCell"/>
</dbReference>
<dbReference type="NCBIfam" id="NF009983">
    <property type="entry name" value="PRK13449.1"/>
    <property type="match status" value="1"/>
</dbReference>
<dbReference type="CDD" id="cd12152">
    <property type="entry name" value="F1-ATPase_delta"/>
    <property type="match status" value="1"/>
</dbReference>
<evidence type="ECO:0000256" key="4">
    <source>
        <dbReference type="ARBA" id="ARBA00022448"/>
    </source>
</evidence>
<keyword evidence="8 10" id="KW-0139">CF(1)</keyword>
<dbReference type="RefSeq" id="WP_168605224.1">
    <property type="nucleotide sequence ID" value="NZ_JACIDX010000012.1"/>
</dbReference>
<dbReference type="Proteomes" id="UP000548867">
    <property type="component" value="Unassembled WGS sequence"/>
</dbReference>
<dbReference type="HAMAP" id="MF_00530">
    <property type="entry name" value="ATP_synth_epsil_bac"/>
    <property type="match status" value="1"/>
</dbReference>
<evidence type="ECO:0000313" key="13">
    <source>
        <dbReference type="EMBL" id="MBB3956212.1"/>
    </source>
</evidence>
<evidence type="ECO:0000256" key="7">
    <source>
        <dbReference type="ARBA" id="ARBA00023136"/>
    </source>
</evidence>
<dbReference type="InterPro" id="IPR020546">
    <property type="entry name" value="ATP_synth_F1_dsu/esu_N"/>
</dbReference>
<dbReference type="PANTHER" id="PTHR13822">
    <property type="entry name" value="ATP SYNTHASE DELTA/EPSILON CHAIN"/>
    <property type="match status" value="1"/>
</dbReference>
<comment type="similarity">
    <text evidence="3 10 11">Belongs to the ATPase epsilon chain family.</text>
</comment>
<protein>
    <recommendedName>
        <fullName evidence="10">ATP synthase epsilon chain</fullName>
    </recommendedName>
    <alternativeName>
        <fullName evidence="10">ATP synthase F1 sector epsilon subunit</fullName>
    </alternativeName>
    <alternativeName>
        <fullName evidence="10">F-ATPase epsilon subunit</fullName>
    </alternativeName>
</protein>
<feature type="domain" description="ATP synthase F1 complex delta/epsilon subunit N-terminal" evidence="12">
    <location>
        <begin position="3"/>
        <end position="82"/>
    </location>
</feature>
<keyword evidence="9 10" id="KW-0066">ATP synthesis</keyword>
<dbReference type="PANTHER" id="PTHR13822:SF10">
    <property type="entry name" value="ATP SYNTHASE EPSILON CHAIN, CHLOROPLASTIC"/>
    <property type="match status" value="1"/>
</dbReference>
<evidence type="ECO:0000313" key="14">
    <source>
        <dbReference type="Proteomes" id="UP000548867"/>
    </source>
</evidence>
<dbReference type="SUPFAM" id="SSF51344">
    <property type="entry name" value="Epsilon subunit of F1F0-ATP synthase N-terminal domain"/>
    <property type="match status" value="1"/>
</dbReference>
<evidence type="ECO:0000256" key="1">
    <source>
        <dbReference type="ARBA" id="ARBA00003543"/>
    </source>
</evidence>
<sequence length="85" mass="8888">MALHFELVTPAKLVRSEEVHMVVVPGSEGEFGVLEGHAPFLSTIADGTVKVYKSENAAPEEIAIAGGFAEVTPKGLTVLAEKLVG</sequence>
<evidence type="ECO:0000259" key="12">
    <source>
        <dbReference type="Pfam" id="PF02823"/>
    </source>
</evidence>
<proteinExistence type="inferred from homology"/>